<organism evidence="1 2">
    <name type="scientific">Callorhinchus milii</name>
    <name type="common">Ghost shark</name>
    <dbReference type="NCBI Taxonomy" id="7868"/>
    <lineage>
        <taxon>Eukaryota</taxon>
        <taxon>Metazoa</taxon>
        <taxon>Chordata</taxon>
        <taxon>Craniata</taxon>
        <taxon>Vertebrata</taxon>
        <taxon>Chondrichthyes</taxon>
        <taxon>Holocephali</taxon>
        <taxon>Chimaeriformes</taxon>
        <taxon>Callorhinchidae</taxon>
        <taxon>Callorhinchus</taxon>
    </lineage>
</organism>
<reference evidence="2" key="3">
    <citation type="journal article" date="2014" name="Nature">
        <title>Elephant shark genome provides unique insights into gnathostome evolution.</title>
        <authorList>
            <consortium name="International Elephant Shark Genome Sequencing Consortium"/>
            <person name="Venkatesh B."/>
            <person name="Lee A.P."/>
            <person name="Ravi V."/>
            <person name="Maurya A.K."/>
            <person name="Lian M.M."/>
            <person name="Swann J.B."/>
            <person name="Ohta Y."/>
            <person name="Flajnik M.F."/>
            <person name="Sutoh Y."/>
            <person name="Kasahara M."/>
            <person name="Hoon S."/>
            <person name="Gangu V."/>
            <person name="Roy S.W."/>
            <person name="Irimia M."/>
            <person name="Korzh V."/>
            <person name="Kondrychyn I."/>
            <person name="Lim Z.W."/>
            <person name="Tay B.H."/>
            <person name="Tohari S."/>
            <person name="Kong K.W."/>
            <person name="Ho S."/>
            <person name="Lorente-Galdos B."/>
            <person name="Quilez J."/>
            <person name="Marques-Bonet T."/>
            <person name="Raney B.J."/>
            <person name="Ingham P.W."/>
            <person name="Tay A."/>
            <person name="Hillier L.W."/>
            <person name="Minx P."/>
            <person name="Boehm T."/>
            <person name="Wilson R.K."/>
            <person name="Brenner S."/>
            <person name="Warren W.C."/>
        </authorList>
    </citation>
    <scope>NUCLEOTIDE SEQUENCE [LARGE SCALE GENOMIC DNA]</scope>
</reference>
<dbReference type="InterPro" id="IPR043379">
    <property type="entry name" value="ANKAR"/>
</dbReference>
<reference evidence="2" key="1">
    <citation type="journal article" date="2006" name="Science">
        <title>Ancient noncoding elements conserved in the human genome.</title>
        <authorList>
            <person name="Venkatesh B."/>
            <person name="Kirkness E.F."/>
            <person name="Loh Y.H."/>
            <person name="Halpern A.L."/>
            <person name="Lee A.P."/>
            <person name="Johnson J."/>
            <person name="Dandona N."/>
            <person name="Viswanathan L.D."/>
            <person name="Tay A."/>
            <person name="Venter J.C."/>
            <person name="Strausberg R.L."/>
            <person name="Brenner S."/>
        </authorList>
    </citation>
    <scope>NUCLEOTIDE SEQUENCE [LARGE SCALE GENOMIC DNA]</scope>
</reference>
<evidence type="ECO:0000313" key="2">
    <source>
        <dbReference type="Proteomes" id="UP000314986"/>
    </source>
</evidence>
<reference evidence="1" key="5">
    <citation type="submission" date="2025-09" db="UniProtKB">
        <authorList>
            <consortium name="Ensembl"/>
        </authorList>
    </citation>
    <scope>IDENTIFICATION</scope>
</reference>
<dbReference type="STRING" id="7868.ENSCMIP00000035844"/>
<dbReference type="AlphaFoldDB" id="A0A4W3IYV4"/>
<proteinExistence type="predicted"/>
<dbReference type="Proteomes" id="UP000314986">
    <property type="component" value="Unassembled WGS sequence"/>
</dbReference>
<reference evidence="2" key="2">
    <citation type="journal article" date="2007" name="PLoS Biol.">
        <title>Survey sequencing and comparative analysis of the elephant shark (Callorhinchus milii) genome.</title>
        <authorList>
            <person name="Venkatesh B."/>
            <person name="Kirkness E.F."/>
            <person name="Loh Y.H."/>
            <person name="Halpern A.L."/>
            <person name="Lee A.P."/>
            <person name="Johnson J."/>
            <person name="Dandona N."/>
            <person name="Viswanathan L.D."/>
            <person name="Tay A."/>
            <person name="Venter J.C."/>
            <person name="Strausberg R.L."/>
            <person name="Brenner S."/>
        </authorList>
    </citation>
    <scope>NUCLEOTIDE SEQUENCE [LARGE SCALE GENOMIC DNA]</scope>
</reference>
<reference evidence="1" key="4">
    <citation type="submission" date="2025-08" db="UniProtKB">
        <authorList>
            <consortium name="Ensembl"/>
        </authorList>
    </citation>
    <scope>IDENTIFICATION</scope>
</reference>
<dbReference type="InParanoid" id="A0A4W3IYV4"/>
<sequence length="67" mass="7828">MEFSGKSYYAISVDLETFFQHFNKAPWWGVMSETISSLKSKKLPLSDIQLYEQLKKKFGTKKAMKCK</sequence>
<name>A0A4W3IYV4_CALMI</name>
<keyword evidence="2" id="KW-1185">Reference proteome</keyword>
<protein>
    <submittedName>
        <fullName evidence="1">Uncharacterized protein</fullName>
    </submittedName>
</protein>
<accession>A0A4W3IYV4</accession>
<dbReference type="PANTHER" id="PTHR46464:SF1">
    <property type="entry name" value="ANKYRIN AND ARMADILLO REPEAT-CONTAINING PROTEIN"/>
    <property type="match status" value="1"/>
</dbReference>
<evidence type="ECO:0000313" key="1">
    <source>
        <dbReference type="Ensembl" id="ENSCMIP00000035844.1"/>
    </source>
</evidence>
<dbReference type="Ensembl" id="ENSCMIT00000036373.1">
    <property type="protein sequence ID" value="ENSCMIP00000035844.1"/>
    <property type="gene ID" value="ENSCMIG00000015160.1"/>
</dbReference>
<dbReference type="PANTHER" id="PTHR46464">
    <property type="entry name" value="ANK_REP_REGION DOMAIN-CONTAINING PROTEIN"/>
    <property type="match status" value="1"/>
</dbReference>